<evidence type="ECO:0000313" key="2">
    <source>
        <dbReference type="Proteomes" id="UP000625631"/>
    </source>
</evidence>
<evidence type="ECO:0000313" key="1">
    <source>
        <dbReference type="EMBL" id="MBH8559038.1"/>
    </source>
</evidence>
<proteinExistence type="predicted"/>
<name>A0ABS0Q9M6_9BACT</name>
<dbReference type="Gene3D" id="3.20.20.80">
    <property type="entry name" value="Glycosidases"/>
    <property type="match status" value="1"/>
</dbReference>
<organism evidence="1 2">
    <name type="scientific">Hymenobacter negativus</name>
    <dbReference type="NCBI Taxonomy" id="2795026"/>
    <lineage>
        <taxon>Bacteria</taxon>
        <taxon>Pseudomonadati</taxon>
        <taxon>Bacteroidota</taxon>
        <taxon>Cytophagia</taxon>
        <taxon>Cytophagales</taxon>
        <taxon>Hymenobacteraceae</taxon>
        <taxon>Hymenobacter</taxon>
    </lineage>
</organism>
<keyword evidence="2" id="KW-1185">Reference proteome</keyword>
<dbReference type="CDD" id="cd19608">
    <property type="entry name" value="GH113_mannanase-like"/>
    <property type="match status" value="1"/>
</dbReference>
<evidence type="ECO:0008006" key="3">
    <source>
        <dbReference type="Google" id="ProtNLM"/>
    </source>
</evidence>
<gene>
    <name evidence="1" type="ORF">I7X13_13320</name>
</gene>
<dbReference type="InterPro" id="IPR055151">
    <property type="entry name" value="GH113"/>
</dbReference>
<comment type="caution">
    <text evidence="1">The sequence shown here is derived from an EMBL/GenBank/DDBJ whole genome shotgun (WGS) entry which is preliminary data.</text>
</comment>
<dbReference type="Proteomes" id="UP000625631">
    <property type="component" value="Unassembled WGS sequence"/>
</dbReference>
<dbReference type="EMBL" id="JAEDAE010000005">
    <property type="protein sequence ID" value="MBH8559038.1"/>
    <property type="molecule type" value="Genomic_DNA"/>
</dbReference>
<accession>A0ABS0Q9M6</accession>
<dbReference type="InterPro" id="IPR017853">
    <property type="entry name" value="GH"/>
</dbReference>
<dbReference type="Pfam" id="PF22612">
    <property type="entry name" value="GH113"/>
    <property type="match status" value="1"/>
</dbReference>
<sequence length="393" mass="44140">MFSPMPVPAFSWRRLMAVLALGMVALFGLDKLMTCWLTYHSESGPVARAIDAEYAVAPSKNVTQPVFVVDSTLMRGVSWVGGDSIAAAELAPLLRDHVSWISQMPFGWQAGPAEPAVQLHTARPGGRFGLWGESDAGIDYTARLARAQGIRTLLKPHLWVRGRSTWPGDINMTSPAAWDAWFASYATFMLHYAALAEAAHLDGLCIGTELQHATEPAHEKAWRSLIRQIRRVYHGPLTYAANWSGEYEQIRFWDALDYVGIQAYFPLSAAASPPLDTLLRGWQPHLQKLARWQKKIKKPIVFTEVGYKTTPDAAARPWEWPERTAMLQTPDEATQARCYEALFRACWGLPWLKGMFIWKWYPGLAADGPARRHADFTPQHKPAEAVLARWYGQ</sequence>
<protein>
    <recommendedName>
        <fullName evidence="3">GTA TIM-barrel-like domain-containing protein</fullName>
    </recommendedName>
</protein>
<dbReference type="SUPFAM" id="SSF51445">
    <property type="entry name" value="(Trans)glycosidases"/>
    <property type="match status" value="1"/>
</dbReference>
<reference evidence="1 2" key="1">
    <citation type="submission" date="2020-12" db="EMBL/GenBank/DDBJ databases">
        <title>Hymenobacter sp.</title>
        <authorList>
            <person name="Kim M.K."/>
        </authorList>
    </citation>
    <scope>NUCLEOTIDE SEQUENCE [LARGE SCALE GENOMIC DNA]</scope>
    <source>
        <strain evidence="1 2">BT442</strain>
    </source>
</reference>